<evidence type="ECO:0000256" key="1">
    <source>
        <dbReference type="SAM" id="SignalP"/>
    </source>
</evidence>
<dbReference type="OrthoDB" id="4148518at2759"/>
<reference evidence="2 3" key="1">
    <citation type="submission" date="2016-04" db="EMBL/GenBank/DDBJ databases">
        <title>Draft genome of Fonsecaea erecta CBS 125763.</title>
        <authorList>
            <person name="Weiss V.A."/>
            <person name="Vicente V.A."/>
            <person name="Raittz R.T."/>
            <person name="Moreno L.F."/>
            <person name="De Souza E.M."/>
            <person name="Pedrosa F.O."/>
            <person name="Steffens M.B."/>
            <person name="Faoro H."/>
            <person name="Tadra-Sfeir M.Z."/>
            <person name="Najafzadeh M.J."/>
            <person name="Felipe M.S."/>
            <person name="Teixeira M."/>
            <person name="Sun J."/>
            <person name="Xi L."/>
            <person name="Gomes R."/>
            <person name="De Azevedo C.M."/>
            <person name="Salgado C.G."/>
            <person name="Da Silva M.B."/>
            <person name="Nascimento M.F."/>
            <person name="Queiroz-Telles F."/>
            <person name="Attili D.S."/>
            <person name="Gorbushina A."/>
        </authorList>
    </citation>
    <scope>NUCLEOTIDE SEQUENCE [LARGE SCALE GENOMIC DNA]</scope>
    <source>
        <strain evidence="2 3">CBS 125763</strain>
    </source>
</reference>
<dbReference type="EMBL" id="LVYI01000001">
    <property type="protein sequence ID" value="OAP65629.1"/>
    <property type="molecule type" value="Genomic_DNA"/>
</dbReference>
<sequence>MASSLGNRSCSVFLALLLVSFVVQAFEDVVRPPNTPVIGGPAGLADAQVAIFYRTFQDAIYLARHTALYWPCDAANDEVFTRYFEPGDAEFVKNIFRTIANIDLDLDLSDPEMVKQLADEPLTYNEKFTRLSIYFLGDHPGLTQPGVPKTDLSCQGTQTYLAYVVPTFGGASALMSVCRLLYQELPMLRDVEDPPNWAIDPSKDQSNGRQYYDGYGCQNLGGIDTIWMRSTGSLMLHELMHFPGLFSSVPDYNANIAISFDANTPHFISDFYGDWPRDGYGPYNAAEIKRFLPRDQSYIEWRPVDNADNYVSYAVSQYYSIVCGRAFGEAPSEDAAWPAREPPSNPFLLTKLN</sequence>
<dbReference type="AlphaFoldDB" id="A0A179A0S4"/>
<dbReference type="RefSeq" id="XP_018698996.1">
    <property type="nucleotide sequence ID" value="XM_018833117.1"/>
</dbReference>
<evidence type="ECO:0008006" key="4">
    <source>
        <dbReference type="Google" id="ProtNLM"/>
    </source>
</evidence>
<evidence type="ECO:0000313" key="3">
    <source>
        <dbReference type="Proteomes" id="UP000078343"/>
    </source>
</evidence>
<feature type="chain" id="PRO_5008098883" description="Lysine-specific metallo-endopeptidase domain-containing protein" evidence="1">
    <location>
        <begin position="26"/>
        <end position="353"/>
    </location>
</feature>
<organism evidence="2 3">
    <name type="scientific">Fonsecaea erecta</name>
    <dbReference type="NCBI Taxonomy" id="1367422"/>
    <lineage>
        <taxon>Eukaryota</taxon>
        <taxon>Fungi</taxon>
        <taxon>Dikarya</taxon>
        <taxon>Ascomycota</taxon>
        <taxon>Pezizomycotina</taxon>
        <taxon>Eurotiomycetes</taxon>
        <taxon>Chaetothyriomycetidae</taxon>
        <taxon>Chaetothyriales</taxon>
        <taxon>Herpotrichiellaceae</taxon>
        <taxon>Fonsecaea</taxon>
    </lineage>
</organism>
<dbReference type="Gene3D" id="3.40.390.10">
    <property type="entry name" value="Collagenase (Catalytic Domain)"/>
    <property type="match status" value="1"/>
</dbReference>
<keyword evidence="1" id="KW-0732">Signal</keyword>
<accession>A0A179A0S4</accession>
<evidence type="ECO:0000313" key="2">
    <source>
        <dbReference type="EMBL" id="OAP65629.1"/>
    </source>
</evidence>
<dbReference type="GO" id="GO:0008237">
    <property type="term" value="F:metallopeptidase activity"/>
    <property type="evidence" value="ECO:0007669"/>
    <property type="project" value="InterPro"/>
</dbReference>
<proteinExistence type="predicted"/>
<keyword evidence="3" id="KW-1185">Reference proteome</keyword>
<name>A0A179A0S4_9EURO</name>
<dbReference type="Proteomes" id="UP000078343">
    <property type="component" value="Unassembled WGS sequence"/>
</dbReference>
<comment type="caution">
    <text evidence="2">The sequence shown here is derived from an EMBL/GenBank/DDBJ whole genome shotgun (WGS) entry which is preliminary data.</text>
</comment>
<gene>
    <name evidence="2" type="ORF">AYL99_01601</name>
</gene>
<dbReference type="InterPro" id="IPR024079">
    <property type="entry name" value="MetalloPept_cat_dom_sf"/>
</dbReference>
<feature type="signal peptide" evidence="1">
    <location>
        <begin position="1"/>
        <end position="25"/>
    </location>
</feature>
<dbReference type="GeneID" id="30005771"/>
<protein>
    <recommendedName>
        <fullName evidence="4">Lysine-specific metallo-endopeptidase domain-containing protein</fullName>
    </recommendedName>
</protein>